<comment type="pathway">
    <text evidence="1">Amino-acid biosynthesis; L-isoleucine biosynthesis; L-isoleucine from 2-oxobutanoate: step 1/4.</text>
</comment>
<feature type="domain" description="Thiamine pyrophosphate enzyme central" evidence="11">
    <location>
        <begin position="190"/>
        <end position="320"/>
    </location>
</feature>
<evidence type="ECO:0000256" key="10">
    <source>
        <dbReference type="RuleBase" id="RU362132"/>
    </source>
</evidence>
<evidence type="ECO:0000256" key="3">
    <source>
        <dbReference type="ARBA" id="ARBA00007812"/>
    </source>
</evidence>
<dbReference type="EC" id="2.2.1.6" evidence="4"/>
<feature type="domain" description="Thiamine pyrophosphate enzyme TPP-binding" evidence="12">
    <location>
        <begin position="385"/>
        <end position="513"/>
    </location>
</feature>
<dbReference type="InterPro" id="IPR012000">
    <property type="entry name" value="Thiamin_PyroP_enz_cen_dom"/>
</dbReference>
<dbReference type="InterPro" id="IPR011766">
    <property type="entry name" value="TPP_enzyme_TPP-bd"/>
</dbReference>
<evidence type="ECO:0000313" key="15">
    <source>
        <dbReference type="Proteomes" id="UP001347146"/>
    </source>
</evidence>
<dbReference type="Pfam" id="PF02775">
    <property type="entry name" value="TPP_enzyme_C"/>
    <property type="match status" value="1"/>
</dbReference>
<comment type="similarity">
    <text evidence="3 10">Belongs to the TPP enzyme family.</text>
</comment>
<dbReference type="InterPro" id="IPR045229">
    <property type="entry name" value="TPP_enz"/>
</dbReference>
<keyword evidence="8" id="KW-0028">Amino-acid biosynthesis</keyword>
<evidence type="ECO:0000256" key="1">
    <source>
        <dbReference type="ARBA" id="ARBA00004974"/>
    </source>
</evidence>
<evidence type="ECO:0000256" key="2">
    <source>
        <dbReference type="ARBA" id="ARBA00005025"/>
    </source>
</evidence>
<comment type="catalytic activity">
    <reaction evidence="9">
        <text>2 pyruvate + H(+) = (2S)-2-acetolactate + CO2</text>
        <dbReference type="Rhea" id="RHEA:25249"/>
        <dbReference type="ChEBI" id="CHEBI:15361"/>
        <dbReference type="ChEBI" id="CHEBI:15378"/>
        <dbReference type="ChEBI" id="CHEBI:16526"/>
        <dbReference type="ChEBI" id="CHEBI:58476"/>
        <dbReference type="EC" id="2.2.1.6"/>
    </reaction>
</comment>
<keyword evidence="5" id="KW-0285">Flavoprotein</keyword>
<dbReference type="InterPro" id="IPR012001">
    <property type="entry name" value="Thiamin_PyroP_enz_TPP-bd_dom"/>
</dbReference>
<dbReference type="SUPFAM" id="SSF52467">
    <property type="entry name" value="DHS-like NAD/FAD-binding domain"/>
    <property type="match status" value="1"/>
</dbReference>
<name>A0ABU7MF76_9ACTN</name>
<keyword evidence="6" id="KW-0274">FAD</keyword>
<reference evidence="14 15" key="1">
    <citation type="submission" date="2024-01" db="EMBL/GenBank/DDBJ databases">
        <title>Draft genome sequence of Gordonia sp. LSe1-13.</title>
        <authorList>
            <person name="Suphannarot A."/>
            <person name="Mingma R."/>
        </authorList>
    </citation>
    <scope>NUCLEOTIDE SEQUENCE [LARGE SCALE GENOMIC DNA]</scope>
    <source>
        <strain evidence="14 15">LSe1-13</strain>
    </source>
</reference>
<dbReference type="InterPro" id="IPR029061">
    <property type="entry name" value="THDP-binding"/>
</dbReference>
<keyword evidence="7 10" id="KW-0786">Thiamine pyrophosphate</keyword>
<evidence type="ECO:0000259" key="12">
    <source>
        <dbReference type="Pfam" id="PF02775"/>
    </source>
</evidence>
<proteinExistence type="inferred from homology"/>
<feature type="domain" description="Thiamine pyrophosphate enzyme N-terminal TPP-binding" evidence="13">
    <location>
        <begin position="7"/>
        <end position="110"/>
    </location>
</feature>
<protein>
    <recommendedName>
        <fullName evidence="4">acetolactate synthase</fullName>
        <ecNumber evidence="4">2.2.1.6</ecNumber>
    </recommendedName>
</protein>
<dbReference type="InterPro" id="IPR029035">
    <property type="entry name" value="DHS-like_NAD/FAD-binding_dom"/>
</dbReference>
<accession>A0ABU7MF76</accession>
<dbReference type="Gene3D" id="3.40.50.970">
    <property type="match status" value="2"/>
</dbReference>
<gene>
    <name evidence="14" type="ORF">VZC37_15535</name>
</gene>
<keyword evidence="8" id="KW-0100">Branched-chain amino acid biosynthesis</keyword>
<dbReference type="Pfam" id="PF02776">
    <property type="entry name" value="TPP_enzyme_N"/>
    <property type="match status" value="1"/>
</dbReference>
<evidence type="ECO:0000259" key="13">
    <source>
        <dbReference type="Pfam" id="PF02776"/>
    </source>
</evidence>
<evidence type="ECO:0000256" key="4">
    <source>
        <dbReference type="ARBA" id="ARBA00013145"/>
    </source>
</evidence>
<evidence type="ECO:0000313" key="14">
    <source>
        <dbReference type="EMBL" id="MEE3851754.1"/>
    </source>
</evidence>
<dbReference type="CDD" id="cd07035">
    <property type="entry name" value="TPP_PYR_POX_like"/>
    <property type="match status" value="1"/>
</dbReference>
<evidence type="ECO:0000256" key="8">
    <source>
        <dbReference type="ARBA" id="ARBA00023304"/>
    </source>
</evidence>
<dbReference type="Gene3D" id="3.40.50.1220">
    <property type="entry name" value="TPP-binding domain"/>
    <property type="match status" value="1"/>
</dbReference>
<sequence length="552" mass="57464">MTTYGPTVADVVGRTLADLGVGHVFGVVGSGNFAMTNALRAGGVPFTAARHEGGAAMMADGYSRMSSRVGVVSLHQGCGLTNAMTGIAEAAKSRTPMIVLTADSPAAALRSNFRVDQESMVTSVGAVSERVYSAQTVVADVTRAYRTAETQRRTVVLNVAIDVAASAASVKGPINAVFEAPRARPNAEAVAQLVDAIRASKRPVFVAGRGGRGAGPEISALAEASGALLATSAVAHGLFVDDEYALGISGGFSSPTSAELIADADLIVGWGCALNMWTMRHGKLIGSETTVVQVDDDVDAIGAHRPATIGVIGDCALTAQDVLSELGQSDVSRYRTAEVVVRIAKDSRWQHVPIDDISTTDRIDPRALTIALDEILPADRVVSIDSGNFMGYPATHLSVPDEYGFCFTQAFQSIGLGLGTAIGAAVAQPQRLPVLGTGDGGFLMSIADLETAVRIGLPLVVIVYNDAAYGAEVHHFTDADHATVTFPDTDIAAIAEGFGARGVTVRTLDDLDGVRQWVDEFRSTGSARPLIIDAKIADDGGSWWLAEAFAGH</sequence>
<dbReference type="RefSeq" id="WP_330433466.1">
    <property type="nucleotide sequence ID" value="NZ_JAZDUF010000004.1"/>
</dbReference>
<dbReference type="Proteomes" id="UP001347146">
    <property type="component" value="Unassembled WGS sequence"/>
</dbReference>
<evidence type="ECO:0000256" key="5">
    <source>
        <dbReference type="ARBA" id="ARBA00022630"/>
    </source>
</evidence>
<keyword evidence="15" id="KW-1185">Reference proteome</keyword>
<dbReference type="SUPFAM" id="SSF52518">
    <property type="entry name" value="Thiamin diphosphate-binding fold (THDP-binding)"/>
    <property type="match status" value="2"/>
</dbReference>
<dbReference type="EMBL" id="JAZDUF010000004">
    <property type="protein sequence ID" value="MEE3851754.1"/>
    <property type="molecule type" value="Genomic_DNA"/>
</dbReference>
<evidence type="ECO:0000256" key="6">
    <source>
        <dbReference type="ARBA" id="ARBA00022827"/>
    </source>
</evidence>
<dbReference type="PANTHER" id="PTHR18968">
    <property type="entry name" value="THIAMINE PYROPHOSPHATE ENZYMES"/>
    <property type="match status" value="1"/>
</dbReference>
<comment type="pathway">
    <text evidence="2">Amino-acid biosynthesis; L-valine biosynthesis; L-valine from pyruvate: step 1/4.</text>
</comment>
<evidence type="ECO:0000259" key="11">
    <source>
        <dbReference type="Pfam" id="PF00205"/>
    </source>
</evidence>
<dbReference type="CDD" id="cd00568">
    <property type="entry name" value="TPP_enzymes"/>
    <property type="match status" value="1"/>
</dbReference>
<dbReference type="Pfam" id="PF00205">
    <property type="entry name" value="TPP_enzyme_M"/>
    <property type="match status" value="1"/>
</dbReference>
<organism evidence="14 15">
    <name type="scientific">Gordonia sesuvii</name>
    <dbReference type="NCBI Taxonomy" id="3116777"/>
    <lineage>
        <taxon>Bacteria</taxon>
        <taxon>Bacillati</taxon>
        <taxon>Actinomycetota</taxon>
        <taxon>Actinomycetes</taxon>
        <taxon>Mycobacteriales</taxon>
        <taxon>Gordoniaceae</taxon>
        <taxon>Gordonia</taxon>
    </lineage>
</organism>
<comment type="caution">
    <text evidence="14">The sequence shown here is derived from an EMBL/GenBank/DDBJ whole genome shotgun (WGS) entry which is preliminary data.</text>
</comment>
<dbReference type="PANTHER" id="PTHR18968:SF167">
    <property type="entry name" value="ACETOLACTATE SYNTHASE LARGE SUBUNIT ILVB2-RELATED"/>
    <property type="match status" value="1"/>
</dbReference>
<evidence type="ECO:0000256" key="7">
    <source>
        <dbReference type="ARBA" id="ARBA00023052"/>
    </source>
</evidence>
<evidence type="ECO:0000256" key="9">
    <source>
        <dbReference type="ARBA" id="ARBA00048670"/>
    </source>
</evidence>